<feature type="compositionally biased region" description="Acidic residues" evidence="1">
    <location>
        <begin position="86"/>
        <end position="96"/>
    </location>
</feature>
<feature type="compositionally biased region" description="Basic and acidic residues" evidence="1">
    <location>
        <begin position="8"/>
        <end position="36"/>
    </location>
</feature>
<dbReference type="EMBL" id="OU015569">
    <property type="protein sequence ID" value="CAG5098431.1"/>
    <property type="molecule type" value="Genomic_DNA"/>
</dbReference>
<sequence>MPLTRKKKQEETKRYHDYWYPPKKETRPYDDPERDAKKMRKTKKILVSLGLDETPANPAPGHQPFLESEPCGSKQISQKRHPTPETSEDEFFDALEEQPATPEQRNEFRPKNTSTPTVPRVVQD</sequence>
<accession>A0ABN7SIN3</accession>
<reference evidence="2 3" key="1">
    <citation type="submission" date="2021-04" db="EMBL/GenBank/DDBJ databases">
        <authorList>
            <person name="Bliznina A."/>
        </authorList>
    </citation>
    <scope>NUCLEOTIDE SEQUENCE [LARGE SCALE GENOMIC DNA]</scope>
</reference>
<name>A0ABN7SIN3_OIKDI</name>
<gene>
    <name evidence="2" type="ORF">OKIOD_LOCUS7219</name>
</gene>
<evidence type="ECO:0000256" key="1">
    <source>
        <dbReference type="SAM" id="MobiDB-lite"/>
    </source>
</evidence>
<keyword evidence="3" id="KW-1185">Reference proteome</keyword>
<dbReference type="Proteomes" id="UP001158576">
    <property type="component" value="Chromosome XSR"/>
</dbReference>
<evidence type="ECO:0000313" key="2">
    <source>
        <dbReference type="EMBL" id="CAG5098431.1"/>
    </source>
</evidence>
<protein>
    <submittedName>
        <fullName evidence="2">Oidioi.mRNA.OKI2018_I69.XSR.g15661.t1.cds</fullName>
    </submittedName>
</protein>
<feature type="region of interest" description="Disordered" evidence="1">
    <location>
        <begin position="1"/>
        <end position="124"/>
    </location>
</feature>
<organism evidence="2 3">
    <name type="scientific">Oikopleura dioica</name>
    <name type="common">Tunicate</name>
    <dbReference type="NCBI Taxonomy" id="34765"/>
    <lineage>
        <taxon>Eukaryota</taxon>
        <taxon>Metazoa</taxon>
        <taxon>Chordata</taxon>
        <taxon>Tunicata</taxon>
        <taxon>Appendicularia</taxon>
        <taxon>Copelata</taxon>
        <taxon>Oikopleuridae</taxon>
        <taxon>Oikopleura</taxon>
    </lineage>
</organism>
<proteinExistence type="predicted"/>
<evidence type="ECO:0000313" key="3">
    <source>
        <dbReference type="Proteomes" id="UP001158576"/>
    </source>
</evidence>